<feature type="domain" description="GGDEF" evidence="1">
    <location>
        <begin position="194"/>
        <end position="318"/>
    </location>
</feature>
<proteinExistence type="predicted"/>
<dbReference type="InterPro" id="IPR043128">
    <property type="entry name" value="Rev_trsase/Diguanyl_cyclase"/>
</dbReference>
<gene>
    <name evidence="2" type="ORF">VMF7928_00361</name>
</gene>
<dbReference type="InterPro" id="IPR029016">
    <property type="entry name" value="GAF-like_dom_sf"/>
</dbReference>
<dbReference type="Gene3D" id="3.30.450.40">
    <property type="match status" value="1"/>
</dbReference>
<dbReference type="CDD" id="cd01949">
    <property type="entry name" value="GGDEF"/>
    <property type="match status" value="1"/>
</dbReference>
<keyword evidence="3" id="KW-1185">Reference proteome</keyword>
<dbReference type="SUPFAM" id="SSF55073">
    <property type="entry name" value="Nucleotide cyclase"/>
    <property type="match status" value="1"/>
</dbReference>
<reference evidence="2" key="1">
    <citation type="submission" date="2021-11" db="EMBL/GenBank/DDBJ databases">
        <authorList>
            <person name="Rodrigo-Torres L."/>
            <person name="Arahal R. D."/>
            <person name="Lucena T."/>
        </authorList>
    </citation>
    <scope>NUCLEOTIDE SEQUENCE</scope>
    <source>
        <strain evidence="2">CECT 7928</strain>
    </source>
</reference>
<dbReference type="SMART" id="SM00065">
    <property type="entry name" value="GAF"/>
    <property type="match status" value="1"/>
</dbReference>
<dbReference type="NCBIfam" id="TIGR00254">
    <property type="entry name" value="GGDEF"/>
    <property type="match status" value="1"/>
</dbReference>
<dbReference type="InterPro" id="IPR029787">
    <property type="entry name" value="Nucleotide_cyclase"/>
</dbReference>
<dbReference type="InterPro" id="IPR000160">
    <property type="entry name" value="GGDEF_dom"/>
</dbReference>
<dbReference type="RefSeq" id="WP_237359776.1">
    <property type="nucleotide sequence ID" value="NZ_CAKLDM010000001.1"/>
</dbReference>
<sequence length="318" mass="36039">MLRPTKPENERKRLSNLRRLAILDTDPEERFDRVTRLARRIFNVPIALVSIVDENRQWFKSCFGLPVSETERDVSFCGHAILGTDPFVVEDASQDPRFADNPLVEGDPYVRFYAGIPLVYDEDTVLGTLCIIDDKPREFSEEEINDLVDLAKMAESELRASHNAEIDELTKISNRRGFIKLADKALNYCKCGNYPYSLAFIDLDKFKVINDNFGHKEGDAALITFANLMYKSFRDMDVFARIGGDEFVIFMAGSTEVVAKTALNRFATVIDEYNSNSGKDYQLAFSYGLATGNAHSGSSVEALIDEADRRMYEKKRDT</sequence>
<comment type="caution">
    <text evidence="2">The sequence shown here is derived from an EMBL/GenBank/DDBJ whole genome shotgun (WGS) entry which is preliminary data.</text>
</comment>
<dbReference type="SMART" id="SM00267">
    <property type="entry name" value="GGDEF"/>
    <property type="match status" value="1"/>
</dbReference>
<dbReference type="PROSITE" id="PS50887">
    <property type="entry name" value="GGDEF"/>
    <property type="match status" value="1"/>
</dbReference>
<dbReference type="Pfam" id="PF00990">
    <property type="entry name" value="GGDEF"/>
    <property type="match status" value="1"/>
</dbReference>
<protein>
    <recommendedName>
        <fullName evidence="1">GGDEF domain-containing protein</fullName>
    </recommendedName>
</protein>
<dbReference type="SUPFAM" id="SSF55781">
    <property type="entry name" value="GAF domain-like"/>
    <property type="match status" value="1"/>
</dbReference>
<dbReference type="PANTHER" id="PTHR43102">
    <property type="entry name" value="SLR1143 PROTEIN"/>
    <property type="match status" value="1"/>
</dbReference>
<evidence type="ECO:0000259" key="1">
    <source>
        <dbReference type="PROSITE" id="PS50887"/>
    </source>
</evidence>
<evidence type="ECO:0000313" key="3">
    <source>
        <dbReference type="Proteomes" id="UP000838748"/>
    </source>
</evidence>
<name>A0ABN8E226_9VIBR</name>
<dbReference type="PANTHER" id="PTHR43102:SF2">
    <property type="entry name" value="GAF DOMAIN-CONTAINING PROTEIN"/>
    <property type="match status" value="1"/>
</dbReference>
<dbReference type="EMBL" id="CAKLDM010000001">
    <property type="protein sequence ID" value="CAH0536349.1"/>
    <property type="molecule type" value="Genomic_DNA"/>
</dbReference>
<dbReference type="Proteomes" id="UP000838748">
    <property type="component" value="Unassembled WGS sequence"/>
</dbReference>
<dbReference type="Gene3D" id="3.30.70.270">
    <property type="match status" value="1"/>
</dbReference>
<accession>A0ABN8E226</accession>
<dbReference type="InterPro" id="IPR003018">
    <property type="entry name" value="GAF"/>
</dbReference>
<organism evidence="2 3">
    <name type="scientific">Vibrio marisflavi CECT 7928</name>
    <dbReference type="NCBI Taxonomy" id="634439"/>
    <lineage>
        <taxon>Bacteria</taxon>
        <taxon>Pseudomonadati</taxon>
        <taxon>Pseudomonadota</taxon>
        <taxon>Gammaproteobacteria</taxon>
        <taxon>Vibrionales</taxon>
        <taxon>Vibrionaceae</taxon>
        <taxon>Vibrio</taxon>
    </lineage>
</organism>
<evidence type="ECO:0000313" key="2">
    <source>
        <dbReference type="EMBL" id="CAH0536349.1"/>
    </source>
</evidence>
<dbReference type="Pfam" id="PF01590">
    <property type="entry name" value="GAF"/>
    <property type="match status" value="1"/>
</dbReference>